<reference evidence="2" key="1">
    <citation type="submission" date="2018-02" db="EMBL/GenBank/DDBJ databases">
        <title>Rhizophora mucronata_Transcriptome.</title>
        <authorList>
            <person name="Meera S.P."/>
            <person name="Sreeshan A."/>
            <person name="Augustine A."/>
        </authorList>
    </citation>
    <scope>NUCLEOTIDE SEQUENCE</scope>
    <source>
        <tissue evidence="2">Leaf</tissue>
    </source>
</reference>
<evidence type="ECO:0000256" key="1">
    <source>
        <dbReference type="SAM" id="Phobius"/>
    </source>
</evidence>
<name>A0A2P2J125_RHIMU</name>
<evidence type="ECO:0000313" key="2">
    <source>
        <dbReference type="EMBL" id="MBW87185.1"/>
    </source>
</evidence>
<proteinExistence type="predicted"/>
<keyword evidence="1" id="KW-0812">Transmembrane</keyword>
<keyword evidence="1" id="KW-1133">Transmembrane helix</keyword>
<dbReference type="AlphaFoldDB" id="A0A2P2J125"/>
<feature type="transmembrane region" description="Helical" evidence="1">
    <location>
        <begin position="6"/>
        <end position="24"/>
    </location>
</feature>
<accession>A0A2P2J125</accession>
<dbReference type="EMBL" id="GGEC01006702">
    <property type="protein sequence ID" value="MBW87185.1"/>
    <property type="molecule type" value="Transcribed_RNA"/>
</dbReference>
<keyword evidence="1" id="KW-0472">Membrane</keyword>
<protein>
    <submittedName>
        <fullName evidence="2">Uncharacterized protein</fullName>
    </submittedName>
</protein>
<organism evidence="2">
    <name type="scientific">Rhizophora mucronata</name>
    <name type="common">Asiatic mangrove</name>
    <dbReference type="NCBI Taxonomy" id="61149"/>
    <lineage>
        <taxon>Eukaryota</taxon>
        <taxon>Viridiplantae</taxon>
        <taxon>Streptophyta</taxon>
        <taxon>Embryophyta</taxon>
        <taxon>Tracheophyta</taxon>
        <taxon>Spermatophyta</taxon>
        <taxon>Magnoliopsida</taxon>
        <taxon>eudicotyledons</taxon>
        <taxon>Gunneridae</taxon>
        <taxon>Pentapetalae</taxon>
        <taxon>rosids</taxon>
        <taxon>fabids</taxon>
        <taxon>Malpighiales</taxon>
        <taxon>Rhizophoraceae</taxon>
        <taxon>Rhizophora</taxon>
    </lineage>
</organism>
<sequence>MSQNSALNFIVLIGGLIIACSIKFQDDIYYAYIIMSSAHYQ</sequence>